<comment type="similarity">
    <text evidence="2">Belongs to the SLC29A/ENT transporter (TC 2.A.57) family.</text>
</comment>
<feature type="transmembrane region" description="Helical" evidence="8">
    <location>
        <begin position="158"/>
        <end position="181"/>
    </location>
</feature>
<evidence type="ECO:0000256" key="3">
    <source>
        <dbReference type="ARBA" id="ARBA00022448"/>
    </source>
</evidence>
<dbReference type="PANTHER" id="PTHR10332">
    <property type="entry name" value="EQUILIBRATIVE NUCLEOSIDE TRANSPORTER"/>
    <property type="match status" value="1"/>
</dbReference>
<dbReference type="AlphaFoldDB" id="A0ABD2XK56"/>
<feature type="region of interest" description="Disordered" evidence="7">
    <location>
        <begin position="340"/>
        <end position="361"/>
    </location>
</feature>
<evidence type="ECO:0000256" key="6">
    <source>
        <dbReference type="ARBA" id="ARBA00023136"/>
    </source>
</evidence>
<comment type="subcellular location">
    <subcellularLocation>
        <location evidence="1">Membrane</location>
        <topology evidence="1">Multi-pass membrane protein</topology>
    </subcellularLocation>
</comment>
<feature type="transmembrane region" description="Helical" evidence="8">
    <location>
        <begin position="409"/>
        <end position="430"/>
    </location>
</feature>
<keyword evidence="6 8" id="KW-0472">Membrane</keyword>
<evidence type="ECO:0000313" key="9">
    <source>
        <dbReference type="EMBL" id="KAL3405549.1"/>
    </source>
</evidence>
<feature type="transmembrane region" description="Helical" evidence="8">
    <location>
        <begin position="538"/>
        <end position="561"/>
    </location>
</feature>
<dbReference type="GO" id="GO:0016020">
    <property type="term" value="C:membrane"/>
    <property type="evidence" value="ECO:0007669"/>
    <property type="project" value="UniProtKB-SubCell"/>
</dbReference>
<feature type="transmembrane region" description="Helical" evidence="8">
    <location>
        <begin position="506"/>
        <end position="526"/>
    </location>
</feature>
<evidence type="ECO:0000313" key="10">
    <source>
        <dbReference type="Proteomes" id="UP001627154"/>
    </source>
</evidence>
<keyword evidence="5 8" id="KW-1133">Transmembrane helix</keyword>
<protein>
    <recommendedName>
        <fullName evidence="11">Equilibrative nucleoside transporter 4</fullName>
    </recommendedName>
</protein>
<evidence type="ECO:0000256" key="1">
    <source>
        <dbReference type="ARBA" id="ARBA00004141"/>
    </source>
</evidence>
<dbReference type="PANTHER" id="PTHR10332:SF10">
    <property type="entry name" value="EQUILIBRATIVE NUCLEOSIDE TRANSPORTER 4"/>
    <property type="match status" value="1"/>
</dbReference>
<feature type="transmembrane region" description="Helical" evidence="8">
    <location>
        <begin position="473"/>
        <end position="494"/>
    </location>
</feature>
<evidence type="ECO:0000256" key="4">
    <source>
        <dbReference type="ARBA" id="ARBA00022692"/>
    </source>
</evidence>
<evidence type="ECO:0000256" key="2">
    <source>
        <dbReference type="ARBA" id="ARBA00007965"/>
    </source>
</evidence>
<evidence type="ECO:0000256" key="5">
    <source>
        <dbReference type="ARBA" id="ARBA00022989"/>
    </source>
</evidence>
<accession>A0ABD2XK56</accession>
<feature type="region of interest" description="Disordered" evidence="7">
    <location>
        <begin position="276"/>
        <end position="322"/>
    </location>
</feature>
<dbReference type="GO" id="GO:0022857">
    <property type="term" value="F:transmembrane transporter activity"/>
    <property type="evidence" value="ECO:0007669"/>
    <property type="project" value="UniProtKB-ARBA"/>
</dbReference>
<dbReference type="InterPro" id="IPR036259">
    <property type="entry name" value="MFS_trans_sf"/>
</dbReference>
<evidence type="ECO:0000256" key="7">
    <source>
        <dbReference type="SAM" id="MobiDB-lite"/>
    </source>
</evidence>
<evidence type="ECO:0000256" key="8">
    <source>
        <dbReference type="SAM" id="Phobius"/>
    </source>
</evidence>
<comment type="caution">
    <text evidence="9">The sequence shown here is derived from an EMBL/GenBank/DDBJ whole genome shotgun (WGS) entry which is preliminary data.</text>
</comment>
<dbReference type="Pfam" id="PF01733">
    <property type="entry name" value="Nucleoside_tran"/>
    <property type="match status" value="2"/>
</dbReference>
<evidence type="ECO:0008006" key="11">
    <source>
        <dbReference type="Google" id="ProtNLM"/>
    </source>
</evidence>
<reference evidence="9 10" key="1">
    <citation type="journal article" date="2024" name="bioRxiv">
        <title>A reference genome for Trichogramma kaykai: A tiny desert-dwelling parasitoid wasp with competing sex-ratio distorters.</title>
        <authorList>
            <person name="Culotta J."/>
            <person name="Lindsey A.R."/>
        </authorList>
    </citation>
    <scope>NUCLEOTIDE SEQUENCE [LARGE SCALE GENOMIC DNA]</scope>
    <source>
        <strain evidence="9 10">KSX58</strain>
    </source>
</reference>
<gene>
    <name evidence="9" type="ORF">TKK_001935</name>
</gene>
<dbReference type="GO" id="GO:0015858">
    <property type="term" value="P:nucleoside transport"/>
    <property type="evidence" value="ECO:0007669"/>
    <property type="project" value="UniProtKB-ARBA"/>
</dbReference>
<feature type="transmembrane region" description="Helical" evidence="8">
    <location>
        <begin position="96"/>
        <end position="118"/>
    </location>
</feature>
<dbReference type="EMBL" id="JBJJXI010000020">
    <property type="protein sequence ID" value="KAL3405549.1"/>
    <property type="molecule type" value="Genomic_DNA"/>
</dbReference>
<organism evidence="9 10">
    <name type="scientific">Trichogramma kaykai</name>
    <dbReference type="NCBI Taxonomy" id="54128"/>
    <lineage>
        <taxon>Eukaryota</taxon>
        <taxon>Metazoa</taxon>
        <taxon>Ecdysozoa</taxon>
        <taxon>Arthropoda</taxon>
        <taxon>Hexapoda</taxon>
        <taxon>Insecta</taxon>
        <taxon>Pterygota</taxon>
        <taxon>Neoptera</taxon>
        <taxon>Endopterygota</taxon>
        <taxon>Hymenoptera</taxon>
        <taxon>Apocrita</taxon>
        <taxon>Proctotrupomorpha</taxon>
        <taxon>Chalcidoidea</taxon>
        <taxon>Trichogrammatidae</taxon>
        <taxon>Trichogramma</taxon>
    </lineage>
</organism>
<sequence>MDENLSRGYVQLGKARRMNEFKFSDHHRHHHHAASGGSSAAAGEGGGGFARVAPPVDRWNLVYLSLLLAGAGFLLPYNSFIIAVDYFQDRYPGTTVVFDMSVVYIITAFFAVLLNNVLVETLSLGTRIIFGYFVSFVTLNFVATCEILWDLFSLSTSYTINLVAVAVVSLGCTVQQSSFYGFTSMLPSRYTQAVMAGESLAGFWVSLNRLISKSLIDDERGNTSAFFYMSILTIVLSYVMQKIIHKTEFVQYHVAQCQERNRIVLEPQDYQDDLAASGLMDPTMDGGSAGGDSASRGQYGVLKLHTSPPPNSETTGAGGDGGGDSTGQFFEFSFSNPVYDPTAPTSQPPPGMSSGGSTGGTTYKVEDIVVMRGGNYGNERIRAPPSRMSKRWSGIKRGMLARLEVSKLIYPYMASIGMAYFVTLCLYPGIISEIASCRFGSWMPVILMACFNGADLVGKILATLPIQWTRSQLLNFSFSRLFLIPLFLMCAIPRYAPILRSELSPIVLSIVLGLSNGIFGSVPMIQAPAKVPEELRELAGNIMTLSYTTGLCLGSIMAYMFEACLGPPVTFWRLCAPPPPPPSTTTTNSTHILTSHLFTFHPNGFVTSTPRPTTTTATASTTRAATTMASLLSTSLASLERMTKKQRTKLPKLRTTTTTTAMTTTLTSIFTTAYMTTMEANSEVGLIGNVTRLVANATAQAFANAD</sequence>
<feature type="transmembrane region" description="Helical" evidence="8">
    <location>
        <begin position="130"/>
        <end position="152"/>
    </location>
</feature>
<feature type="transmembrane region" description="Helical" evidence="8">
    <location>
        <begin position="61"/>
        <end position="84"/>
    </location>
</feature>
<dbReference type="Proteomes" id="UP001627154">
    <property type="component" value="Unassembled WGS sequence"/>
</dbReference>
<feature type="transmembrane region" description="Helical" evidence="8">
    <location>
        <begin position="442"/>
        <end position="461"/>
    </location>
</feature>
<keyword evidence="10" id="KW-1185">Reference proteome</keyword>
<proteinExistence type="inferred from homology"/>
<keyword evidence="4 8" id="KW-0812">Transmembrane</keyword>
<dbReference type="InterPro" id="IPR002259">
    <property type="entry name" value="Eqnu_transpt"/>
</dbReference>
<keyword evidence="3" id="KW-0813">Transport</keyword>
<name>A0ABD2XK56_9HYME</name>
<dbReference type="SUPFAM" id="SSF103473">
    <property type="entry name" value="MFS general substrate transporter"/>
    <property type="match status" value="1"/>
</dbReference>